<dbReference type="GO" id="GO:0017000">
    <property type="term" value="P:antibiotic biosynthetic process"/>
    <property type="evidence" value="ECO:0007669"/>
    <property type="project" value="UniProtKB-ARBA"/>
</dbReference>
<dbReference type="GO" id="GO:0016787">
    <property type="term" value="F:hydrolase activity"/>
    <property type="evidence" value="ECO:0007669"/>
    <property type="project" value="UniProtKB-KW"/>
</dbReference>
<dbReference type="AlphaFoldDB" id="A0A9W4IAX5"/>
<accession>A0A9W4IAX5</accession>
<feature type="domain" description="Carboxylesterase type B" evidence="4">
    <location>
        <begin position="182"/>
        <end position="657"/>
    </location>
</feature>
<comment type="similarity">
    <text evidence="1">Belongs to the type-B carboxylesterase/lipase family.</text>
</comment>
<proteinExistence type="inferred from homology"/>
<dbReference type="InterPro" id="IPR002018">
    <property type="entry name" value="CarbesteraseB"/>
</dbReference>
<dbReference type="PANTHER" id="PTHR43142:SF6">
    <property type="entry name" value="PUTATIVE (AFU_ORTHOLOGUE AFUA_7G01710)-RELATED"/>
    <property type="match status" value="1"/>
</dbReference>
<feature type="signal peptide" evidence="3">
    <location>
        <begin position="1"/>
        <end position="18"/>
    </location>
</feature>
<dbReference type="InterPro" id="IPR019819">
    <property type="entry name" value="Carboxylesterase_B_CS"/>
</dbReference>
<dbReference type="Pfam" id="PF00135">
    <property type="entry name" value="COesterase"/>
    <property type="match status" value="1"/>
</dbReference>
<dbReference type="SUPFAM" id="SSF53474">
    <property type="entry name" value="alpha/beta-Hydrolases"/>
    <property type="match status" value="1"/>
</dbReference>
<reference evidence="5" key="1">
    <citation type="submission" date="2021-07" db="EMBL/GenBank/DDBJ databases">
        <authorList>
            <person name="Branca A.L. A."/>
        </authorList>
    </citation>
    <scope>NUCLEOTIDE SEQUENCE</scope>
</reference>
<dbReference type="OrthoDB" id="427480at2759"/>
<dbReference type="InterPro" id="IPR029058">
    <property type="entry name" value="AB_hydrolase_fold"/>
</dbReference>
<dbReference type="PROSITE" id="PS00122">
    <property type="entry name" value="CARBOXYLESTERASE_B_1"/>
    <property type="match status" value="1"/>
</dbReference>
<feature type="chain" id="PRO_5040995538" description="Carboxylesterase type B domain-containing protein" evidence="3">
    <location>
        <begin position="19"/>
        <end position="740"/>
    </location>
</feature>
<comment type="caution">
    <text evidence="5">The sequence shown here is derived from an EMBL/GenBank/DDBJ whole genome shotgun (WGS) entry which is preliminary data.</text>
</comment>
<evidence type="ECO:0000256" key="2">
    <source>
        <dbReference type="ARBA" id="ARBA00022801"/>
    </source>
</evidence>
<gene>
    <name evidence="5" type="ORF">PSALAMII_LOCUS780</name>
</gene>
<keyword evidence="2" id="KW-0378">Hydrolase</keyword>
<dbReference type="Proteomes" id="UP001152592">
    <property type="component" value="Unassembled WGS sequence"/>
</dbReference>
<organism evidence="5 6">
    <name type="scientific">Penicillium salamii</name>
    <dbReference type="NCBI Taxonomy" id="1612424"/>
    <lineage>
        <taxon>Eukaryota</taxon>
        <taxon>Fungi</taxon>
        <taxon>Dikarya</taxon>
        <taxon>Ascomycota</taxon>
        <taxon>Pezizomycotina</taxon>
        <taxon>Eurotiomycetes</taxon>
        <taxon>Eurotiomycetidae</taxon>
        <taxon>Eurotiales</taxon>
        <taxon>Aspergillaceae</taxon>
        <taxon>Penicillium</taxon>
    </lineage>
</organism>
<dbReference type="PANTHER" id="PTHR43142">
    <property type="entry name" value="CARBOXYLIC ESTER HYDROLASE"/>
    <property type="match status" value="1"/>
</dbReference>
<evidence type="ECO:0000256" key="3">
    <source>
        <dbReference type="SAM" id="SignalP"/>
    </source>
</evidence>
<dbReference type="Gene3D" id="3.40.50.1820">
    <property type="entry name" value="alpha/beta hydrolase"/>
    <property type="match status" value="1"/>
</dbReference>
<protein>
    <recommendedName>
        <fullName evidence="4">Carboxylesterase type B domain-containing protein</fullName>
    </recommendedName>
</protein>
<sequence>MKSQILLAALLAIGQSLAVPSAKRPIHPSVESLGSIRVLHYNNLGPQNNGTSAVLLHDPLSHQDATSKCAAIGEEVYRWSTQQCDSQKELQYQLDYLVFAKELRPEDSLWISTSNSGGHCSAFSLLRKKVVPRPCEERLPALCTSTVPPTTDLDRNARNKTKLAVESKEYRLTGYRDARSFRFLGVPFANPPVKNLRFAPPQAYNGSKKLEATSMVHSCIQSVSSFGTLGTGGISEDCLYLNVYTPFLPMKATNKTSLRPVAVYLYGGAFTKGSAAMIDYDGGNFASRSDVVLVTLNYRVGALGFLATGNMTTGSYGIQDQIMALKWVKEHIAAFGGNASHVTVFGQSAGGQSAVALLSSTAAKGLFSGALVQSAPLDLPWFPRRLYSDYIAPEVGKAVGCNDALSESRFLECLRSVPASRYLDNSTEFQNATKAIASSIATHYYQSTELLSATEPFMPMVDDSGSGVIDGQFYALLRNNSLPIRVPAMFTTVRDESSLYTGRQVPNLGSTQLALNVLLKATFGGKLAPKIIASGAFNVNSSDLDGVRKAVSDALTHSEWSCAQGHLLNISGPAFPSLYEVEIDDGHIQTNTSVPEICSPNNDYNASCHSSDVLLAWGTLNSKTQNVDPYYNDKDILHSQLIHDIFGEFFRTRNPNPDSGFLKVRGPAYASTLAVTAGTDDEISGSNAKDAFVIEQYRDSERNISLLGTTPSSKPNYINTRKCAVFRDYGFTFQRANLTD</sequence>
<dbReference type="EMBL" id="CAJVPD010000033">
    <property type="protein sequence ID" value="CAG8253762.1"/>
    <property type="molecule type" value="Genomic_DNA"/>
</dbReference>
<evidence type="ECO:0000313" key="6">
    <source>
        <dbReference type="Proteomes" id="UP001152592"/>
    </source>
</evidence>
<dbReference type="PROSITE" id="PS00941">
    <property type="entry name" value="CARBOXYLESTERASE_B_2"/>
    <property type="match status" value="1"/>
</dbReference>
<name>A0A9W4IAX5_9EURO</name>
<evidence type="ECO:0000313" key="5">
    <source>
        <dbReference type="EMBL" id="CAG8253762.1"/>
    </source>
</evidence>
<dbReference type="GO" id="GO:0072330">
    <property type="term" value="P:monocarboxylic acid biosynthetic process"/>
    <property type="evidence" value="ECO:0007669"/>
    <property type="project" value="UniProtKB-ARBA"/>
</dbReference>
<evidence type="ECO:0000256" key="1">
    <source>
        <dbReference type="ARBA" id="ARBA00005964"/>
    </source>
</evidence>
<evidence type="ECO:0000259" key="4">
    <source>
        <dbReference type="Pfam" id="PF00135"/>
    </source>
</evidence>
<keyword evidence="3" id="KW-0732">Signal</keyword>
<dbReference type="InterPro" id="IPR019826">
    <property type="entry name" value="Carboxylesterase_B_AS"/>
</dbReference>